<evidence type="ECO:0000256" key="6">
    <source>
        <dbReference type="ARBA" id="ARBA00024347"/>
    </source>
</evidence>
<dbReference type="InterPro" id="IPR052056">
    <property type="entry name" value="Mono-ARTD/PARP"/>
</dbReference>
<feature type="domain" description="Macro" evidence="10">
    <location>
        <begin position="424"/>
        <end position="597"/>
    </location>
</feature>
<comment type="subcellular location">
    <subcellularLocation>
        <location evidence="1">Nucleus</location>
    </subcellularLocation>
</comment>
<dbReference type="InterPro" id="IPR012317">
    <property type="entry name" value="Poly(ADP-ribose)pol_cat_dom"/>
</dbReference>
<dbReference type="Gene3D" id="3.40.220.10">
    <property type="entry name" value="Leucine Aminopeptidase, subunit E, domain 1"/>
    <property type="match status" value="3"/>
</dbReference>
<dbReference type="Pfam" id="PF01661">
    <property type="entry name" value="Macro"/>
    <property type="match status" value="3"/>
</dbReference>
<dbReference type="Ensembl" id="ENSGACT00000025095.1">
    <property type="protein sequence ID" value="ENSGACP00000025046.1"/>
    <property type="gene ID" value="ENSGACG00000018943.1"/>
</dbReference>
<feature type="domain" description="Macro" evidence="10">
    <location>
        <begin position="7"/>
        <end position="191"/>
    </location>
</feature>
<dbReference type="AlphaFoldDB" id="G3Q590"/>
<organism evidence="11">
    <name type="scientific">Gasterosteus aculeatus</name>
    <name type="common">Three-spined stickleback</name>
    <dbReference type="NCBI Taxonomy" id="69293"/>
    <lineage>
        <taxon>Eukaryota</taxon>
        <taxon>Metazoa</taxon>
        <taxon>Chordata</taxon>
        <taxon>Craniata</taxon>
        <taxon>Vertebrata</taxon>
        <taxon>Euteleostomi</taxon>
        <taxon>Actinopterygii</taxon>
        <taxon>Neopterygii</taxon>
        <taxon>Teleostei</taxon>
        <taxon>Neoteleostei</taxon>
        <taxon>Acanthomorphata</taxon>
        <taxon>Eupercaria</taxon>
        <taxon>Perciformes</taxon>
        <taxon>Cottioidei</taxon>
        <taxon>Gasterosteales</taxon>
        <taxon>Gasterosteidae</taxon>
        <taxon>Gasterosteus</taxon>
    </lineage>
</organism>
<reference evidence="11" key="1">
    <citation type="submission" date="2006-01" db="EMBL/GenBank/DDBJ databases">
        <authorList>
            <person name="Lindblad-Toh K."/>
            <person name="Mauceli E."/>
            <person name="Grabherr M."/>
            <person name="Chang J.L."/>
            <person name="Lander E.S."/>
        </authorList>
    </citation>
    <scope>NUCLEOTIDE SEQUENCE [LARGE SCALE GENOMIC DNA]</scope>
</reference>
<dbReference type="InterPro" id="IPR004170">
    <property type="entry name" value="WWE_dom"/>
</dbReference>
<protein>
    <recommendedName>
        <fullName evidence="7">Poly [ADP-ribose] polymerase</fullName>
        <shortName evidence="7">PARP</shortName>
        <ecNumber evidence="7">2.4.2.-</ecNumber>
    </recommendedName>
</protein>
<feature type="domain" description="WWE" evidence="8">
    <location>
        <begin position="727"/>
        <end position="805"/>
    </location>
</feature>
<evidence type="ECO:0000256" key="3">
    <source>
        <dbReference type="ARBA" id="ARBA00022679"/>
    </source>
</evidence>
<dbReference type="Pfam" id="PF00644">
    <property type="entry name" value="PARP"/>
    <property type="match status" value="1"/>
</dbReference>
<keyword evidence="4 7" id="KW-0520">NAD</keyword>
<feature type="domain" description="PARP catalytic" evidence="9">
    <location>
        <begin position="814"/>
        <end position="1006"/>
    </location>
</feature>
<dbReference type="GO" id="GO:0010629">
    <property type="term" value="P:negative regulation of gene expression"/>
    <property type="evidence" value="ECO:0007669"/>
    <property type="project" value="TreeGrafter"/>
</dbReference>
<dbReference type="Gene3D" id="3.30.720.50">
    <property type="match status" value="1"/>
</dbReference>
<keyword evidence="3 7" id="KW-0808">Transferase</keyword>
<dbReference type="GO" id="GO:0005737">
    <property type="term" value="C:cytoplasm"/>
    <property type="evidence" value="ECO:0007669"/>
    <property type="project" value="TreeGrafter"/>
</dbReference>
<dbReference type="SUPFAM" id="SSF117839">
    <property type="entry name" value="WWE domain"/>
    <property type="match status" value="1"/>
</dbReference>
<evidence type="ECO:0000256" key="5">
    <source>
        <dbReference type="ARBA" id="ARBA00023242"/>
    </source>
</evidence>
<dbReference type="InterPro" id="IPR037197">
    <property type="entry name" value="WWE_dom_sf"/>
</dbReference>
<dbReference type="GO" id="GO:1990404">
    <property type="term" value="F:NAD+-protein mono-ADP-ribosyltransferase activity"/>
    <property type="evidence" value="ECO:0007669"/>
    <property type="project" value="TreeGrafter"/>
</dbReference>
<dbReference type="PROSITE" id="PS50918">
    <property type="entry name" value="WWE"/>
    <property type="match status" value="1"/>
</dbReference>
<dbReference type="EC" id="2.4.2.-" evidence="7"/>
<evidence type="ECO:0000259" key="8">
    <source>
        <dbReference type="PROSITE" id="PS50918"/>
    </source>
</evidence>
<dbReference type="PROSITE" id="PS51154">
    <property type="entry name" value="MACRO"/>
    <property type="match status" value="3"/>
</dbReference>
<dbReference type="PANTHER" id="PTHR14453">
    <property type="entry name" value="PARP/ZINC FINGER CCCH TYPE DOMAIN CONTAINING PROTEIN"/>
    <property type="match status" value="1"/>
</dbReference>
<dbReference type="GO" id="GO:0003950">
    <property type="term" value="F:NAD+ poly-ADP-ribosyltransferase activity"/>
    <property type="evidence" value="ECO:0007669"/>
    <property type="project" value="UniProtKB-UniRule"/>
</dbReference>
<sequence>GLSEVNTTVASYSLRDGFQVLVCQGDITKQEADVLVNAANEDLEHIGGVAAALSKAGGPEVQKECRALVKKWGKVPTGRVVSTTGGNLNCKSLLHAVGPVGGKSGGRERILLETVIQFALNSAESMGSRSIAIPCISSGVFGVPVALCSDAIVTAVKKFGSQGGRSLGRIILIDTRVEVVRAMQEACDRHLHGMSSGSKVPRDPGFQMGATAGAPEDGVLVEIVQGSLETQQVDCLVTPMVGHNPTSSRVGSILSQMAGPQLTAGFHKEAGGATLPGDTVLVVGLPSLQSKGVFFLNLLPWDNNPHGVAIQALRRGIRKVLTSCNIKGFSSVAFPVLGTGVALRFPHSQASKVLLEEVRTFKQDRVARTFLLVRFVIHPTDKDSRKETLRVGGFTQDADKGQNQACQTYGPRAKSAFYCCVSQTNNEVTAMLGGVKLQMVRGDIINESVDAIINTTDFSKKSLSGVSKAIVTAAGPDVQAQLAQSKPGEDCMCTTGPGLLACREIIHASFKCDTQVIRKKSKKILKQCESKGYSSVAFPAINTGEAGMNFEEACNAMLDGMTSAISKMKPHSLTLIRIVILQPLVFRAFRSELEKRFGRVRPLGPKEKAKQLLKRLARTPKTSTPQGQTFMSSKPPPAVMSVISCGRETISTVQKNLEGILQKQLVVREVDVDHVSRLDGMELEAVQAKVKVSGISLECRRRLIPPEEVSAVVELVNRAAQKALYRELQHKEEAMYALVVQWSIREKNGTWRELSLRDNYLLEDAHLTQKVSVDVTSQDGGVLKVNLSAREATNWQTGTVYEVKRMESESPFELPAQWEPMHGDVFKKVTLNQNSAEYQAVAGDFVRTAQRNIQKIERLQNYHLWNAYSVCKQRISKKNDPADLGEMSLYHGTSAESSHCIERSGFNRSYAGDRVLYGKGVYFAVNAEYSASRYCPADASGLRRLYVARVLTGRYTLGEPSMKKTPARGGDPTDCFDSLVDNQQQPTMFVIFHDDQAYPEYLITFT</sequence>
<dbReference type="GO" id="GO:0003714">
    <property type="term" value="F:transcription corepressor activity"/>
    <property type="evidence" value="ECO:0007669"/>
    <property type="project" value="TreeGrafter"/>
</dbReference>
<evidence type="ECO:0000259" key="10">
    <source>
        <dbReference type="PROSITE" id="PS51154"/>
    </source>
</evidence>
<name>G3Q590_GASAC</name>
<dbReference type="SMART" id="SM00506">
    <property type="entry name" value="A1pp"/>
    <property type="match status" value="2"/>
</dbReference>
<dbReference type="PANTHER" id="PTHR14453:SF107">
    <property type="entry name" value="POLY [ADP-RIBOSE] POLYMERASE"/>
    <property type="match status" value="1"/>
</dbReference>
<evidence type="ECO:0000256" key="4">
    <source>
        <dbReference type="ARBA" id="ARBA00023027"/>
    </source>
</evidence>
<dbReference type="Gene3D" id="3.90.228.10">
    <property type="match status" value="1"/>
</dbReference>
<dbReference type="Pfam" id="PF02825">
    <property type="entry name" value="WWE"/>
    <property type="match status" value="1"/>
</dbReference>
<dbReference type="OMA" id="ATDWTTG"/>
<dbReference type="InterPro" id="IPR002589">
    <property type="entry name" value="Macro_dom"/>
</dbReference>
<evidence type="ECO:0000256" key="7">
    <source>
        <dbReference type="RuleBase" id="RU362114"/>
    </source>
</evidence>
<comment type="similarity">
    <text evidence="6">Belongs to the ARTD/PARP family.</text>
</comment>
<reference evidence="11" key="2">
    <citation type="submission" date="2024-04" db="UniProtKB">
        <authorList>
            <consortium name="Ensembl"/>
        </authorList>
    </citation>
    <scope>IDENTIFICATION</scope>
</reference>
<evidence type="ECO:0000313" key="11">
    <source>
        <dbReference type="Ensembl" id="ENSGACP00000025046.1"/>
    </source>
</evidence>
<keyword evidence="2 7" id="KW-0328">Glycosyltransferase</keyword>
<dbReference type="CDD" id="cd01439">
    <property type="entry name" value="TCCD_inducible_PARP_like"/>
    <property type="match status" value="1"/>
</dbReference>
<dbReference type="SUPFAM" id="SSF56399">
    <property type="entry name" value="ADP-ribosylation"/>
    <property type="match status" value="1"/>
</dbReference>
<dbReference type="GO" id="GO:0005634">
    <property type="term" value="C:nucleus"/>
    <property type="evidence" value="ECO:0007669"/>
    <property type="project" value="UniProtKB-SubCell"/>
</dbReference>
<evidence type="ECO:0000259" key="9">
    <source>
        <dbReference type="PROSITE" id="PS51059"/>
    </source>
</evidence>
<dbReference type="Bgee" id="ENSGACG00000018943">
    <property type="expression patterns" value="Expressed in pharyngeal gill and 9 other cell types or tissues"/>
</dbReference>
<keyword evidence="5" id="KW-0539">Nucleus</keyword>
<proteinExistence type="inferred from homology"/>
<dbReference type="InParanoid" id="G3Q590"/>
<dbReference type="GO" id="GO:0070212">
    <property type="term" value="P:protein poly-ADP-ribosylation"/>
    <property type="evidence" value="ECO:0007669"/>
    <property type="project" value="TreeGrafter"/>
</dbReference>
<accession>G3Q590</accession>
<dbReference type="eggNOG" id="KOG2633">
    <property type="taxonomic scope" value="Eukaryota"/>
</dbReference>
<dbReference type="InterPro" id="IPR043472">
    <property type="entry name" value="Macro_dom-like"/>
</dbReference>
<dbReference type="PROSITE" id="PS51059">
    <property type="entry name" value="PARP_CATALYTIC"/>
    <property type="match status" value="1"/>
</dbReference>
<dbReference type="FunFam" id="3.90.228.10:FF:000008">
    <property type="entry name" value="Poly [ADP-ribose] polymerase"/>
    <property type="match status" value="1"/>
</dbReference>
<dbReference type="CDD" id="cd02907">
    <property type="entry name" value="Macro_Af1521_BAL-like"/>
    <property type="match status" value="1"/>
</dbReference>
<evidence type="ECO:0000256" key="2">
    <source>
        <dbReference type="ARBA" id="ARBA00022676"/>
    </source>
</evidence>
<feature type="domain" description="Macro" evidence="10">
    <location>
        <begin position="208"/>
        <end position="375"/>
    </location>
</feature>
<dbReference type="STRING" id="69293.ENSGACP00000025046"/>
<evidence type="ECO:0000256" key="1">
    <source>
        <dbReference type="ARBA" id="ARBA00004123"/>
    </source>
</evidence>
<dbReference type="SUPFAM" id="SSF52949">
    <property type="entry name" value="Macro domain-like"/>
    <property type="match status" value="3"/>
</dbReference>